<protein>
    <submittedName>
        <fullName evidence="2">Uncharacterized protein</fullName>
    </submittedName>
</protein>
<dbReference type="AlphaFoldDB" id="W6NQP1"/>
<comment type="caution">
    <text evidence="2">The sequence shown here is derived from an EMBL/GenBank/DDBJ whole genome shotgun (WGS) entry which is preliminary data.</text>
</comment>
<evidence type="ECO:0000313" key="2">
    <source>
        <dbReference type="EMBL" id="CDL94502.1"/>
    </source>
</evidence>
<sequence>MKTVKKSQVFVSSSKVTRKSPIQQHTIQSGITDRPHRLRCTLLRHPVSFSQKCLSHQSDAPTCATRLWEQSPRGQVLLRTCCRTTNKFTVQDNSRFLARRSHLLARWKFLGRSARSLHRSVFGWHNHLCHCFSPYHHTTYFTWLSTFPECSGRFSEYILTRPLLGLKVAAVLRFRRSGFPEHTLHSCLKRNDGTSPDRRQIKMVTVLPGATWRHLSSKARSNRGSRIELVVHVNPSNRPLPKITFPSVRRQFSPTHHCMIRSGIKDRLHVPSCISAFYKLHEKMPGYAHSRLDVKIVGSRIGFIVYEAVSTGYIVVGATLRQSPET</sequence>
<proteinExistence type="predicted"/>
<gene>
    <name evidence="2" type="ORF">HCOI_00980400</name>
</gene>
<reference evidence="2" key="1">
    <citation type="submission" date="2013-03" db="EMBL/GenBank/DDBJ databases">
        <authorList>
            <person name="Aslett M."/>
        </authorList>
    </citation>
    <scope>NUCLEOTIDE SEQUENCE [LARGE SCALE GENOMIC DNA]</scope>
    <source>
        <strain evidence="2">ISE/inbred ISE</strain>
    </source>
</reference>
<name>W6NQP1_HAECO</name>
<feature type="region of interest" description="Disordered" evidence="1">
    <location>
        <begin position="1"/>
        <end position="25"/>
    </location>
</feature>
<evidence type="ECO:0000256" key="1">
    <source>
        <dbReference type="SAM" id="MobiDB-lite"/>
    </source>
</evidence>
<accession>W6NQP1</accession>
<feature type="compositionally biased region" description="Low complexity" evidence="1">
    <location>
        <begin position="1"/>
        <end position="15"/>
    </location>
</feature>
<dbReference type="EMBL" id="CAVP010058355">
    <property type="protein sequence ID" value="CDL94502.1"/>
    <property type="molecule type" value="Genomic_DNA"/>
</dbReference>
<organism evidence="2">
    <name type="scientific">Haemonchus contortus</name>
    <name type="common">Barber pole worm</name>
    <dbReference type="NCBI Taxonomy" id="6289"/>
    <lineage>
        <taxon>Eukaryota</taxon>
        <taxon>Metazoa</taxon>
        <taxon>Ecdysozoa</taxon>
        <taxon>Nematoda</taxon>
        <taxon>Chromadorea</taxon>
        <taxon>Rhabditida</taxon>
        <taxon>Rhabditina</taxon>
        <taxon>Rhabditomorpha</taxon>
        <taxon>Strongyloidea</taxon>
        <taxon>Trichostrongylidae</taxon>
        <taxon>Haemonchus</taxon>
    </lineage>
</organism>
<reference evidence="2" key="2">
    <citation type="submission" date="2013-05" db="EMBL/GenBank/DDBJ databases">
        <title>The genome and transcriptome of Haemonchus contortus: a key model parasite for drug and vaccine discovery.</title>
        <authorList>
            <person name="Laing R."/>
            <person name="Kikuchi T."/>
            <person name="Martinelli A."/>
            <person name="Tsai I.J."/>
            <person name="Beech R.N."/>
            <person name="Redman E."/>
            <person name="Holroyd N."/>
            <person name="Bartley D.J."/>
            <person name="Beasley H."/>
            <person name="Britton C."/>
            <person name="Curran D."/>
            <person name="Devaney E."/>
            <person name="Gilabert A."/>
            <person name="Jackson F."/>
            <person name="Hunt M."/>
            <person name="Johnston S."/>
            <person name="Kryukov I."/>
            <person name="Li K."/>
            <person name="Morrison A.A."/>
            <person name="Reid A.J."/>
            <person name="Sargison N."/>
            <person name="Saunders G."/>
            <person name="Wasmuth J.D."/>
            <person name="Wolstenholme A."/>
            <person name="Berriman M."/>
            <person name="Gilleard J.S."/>
            <person name="Cotton J.A."/>
        </authorList>
    </citation>
    <scope>NUCLEOTIDE SEQUENCE [LARGE SCALE GENOMIC DNA]</scope>
    <source>
        <strain evidence="2">ISE/inbred ISE</strain>
    </source>
</reference>